<evidence type="ECO:0000313" key="2">
    <source>
        <dbReference type="Proteomes" id="UP000799766"/>
    </source>
</evidence>
<dbReference type="EMBL" id="MU001670">
    <property type="protein sequence ID" value="KAF2462150.1"/>
    <property type="molecule type" value="Genomic_DNA"/>
</dbReference>
<evidence type="ECO:0000313" key="1">
    <source>
        <dbReference type="EMBL" id="KAF2462150.1"/>
    </source>
</evidence>
<sequence>MQSPRLIRQGFLCGLARLLNCPRRYHVQSSHSDSRIGPNAGCDTWHHTNHSLTVICPSPQQTSREELLSTLELSLKNPRSGNSQTASLVLLATRSFGPWICKESGSFLPDVIRRLYPNDIADQERTFEYKILSAIVDRLSLPTPQDHWLYKTLPTSLAQFQSIAPSVGLEGVAILATSNPDLVSSMSDAPASHVAMPGPSPWDKDSRNSGKFFFFTGAGVYGNDTYCSTSLVHKVAVPLASTYMETGRPWEMQITHVRKPSNSSDLRISSQKDVRLATLDLQRQLDQSCYSALPLVSLSSHLVPLTVPRKIESNMGNVVRNLSRTRDTHSAAETRVNEPMEESNRLEIMPASNELESSLTNYFTTLKIEPRVTSVWAVVMDEESAKSAELSTTEGDLPHLWGQDVYARDPVDIQKLLDRGAVLHRVVGGGGGWGRTAGLLALDPISFEASRDPQGANTSTGFMENDSKIKPGNYIQFFTTTSACESPDCQRRPSVSGLRPSDLFSISQVSHVEDSEPDTTTSEPSLDFPRIHVLHNYFGVASEGPLAKATKVPTQEAGDGSWHFSLVDVPGASIRIQGFVRDHE</sequence>
<evidence type="ECO:0008006" key="3">
    <source>
        <dbReference type="Google" id="ProtNLM"/>
    </source>
</evidence>
<name>A0A6A6PE96_9PEZI</name>
<dbReference type="Proteomes" id="UP000799766">
    <property type="component" value="Unassembled WGS sequence"/>
</dbReference>
<proteinExistence type="predicted"/>
<accession>A0A6A6PE96</accession>
<gene>
    <name evidence="1" type="ORF">BDY21DRAFT_8070</name>
</gene>
<reference evidence="1" key="1">
    <citation type="journal article" date="2020" name="Stud. Mycol.">
        <title>101 Dothideomycetes genomes: a test case for predicting lifestyles and emergence of pathogens.</title>
        <authorList>
            <person name="Haridas S."/>
            <person name="Albert R."/>
            <person name="Binder M."/>
            <person name="Bloem J."/>
            <person name="Labutti K."/>
            <person name="Salamov A."/>
            <person name="Andreopoulos B."/>
            <person name="Baker S."/>
            <person name="Barry K."/>
            <person name="Bills G."/>
            <person name="Bluhm B."/>
            <person name="Cannon C."/>
            <person name="Castanera R."/>
            <person name="Culley D."/>
            <person name="Daum C."/>
            <person name="Ezra D."/>
            <person name="Gonzalez J."/>
            <person name="Henrissat B."/>
            <person name="Kuo A."/>
            <person name="Liang C."/>
            <person name="Lipzen A."/>
            <person name="Lutzoni F."/>
            <person name="Magnuson J."/>
            <person name="Mondo S."/>
            <person name="Nolan M."/>
            <person name="Ohm R."/>
            <person name="Pangilinan J."/>
            <person name="Park H.-J."/>
            <person name="Ramirez L."/>
            <person name="Alfaro M."/>
            <person name="Sun H."/>
            <person name="Tritt A."/>
            <person name="Yoshinaga Y."/>
            <person name="Zwiers L.-H."/>
            <person name="Turgeon B."/>
            <person name="Goodwin S."/>
            <person name="Spatafora J."/>
            <person name="Crous P."/>
            <person name="Grigoriev I."/>
        </authorList>
    </citation>
    <scope>NUCLEOTIDE SEQUENCE</scope>
    <source>
        <strain evidence="1">ATCC 16933</strain>
    </source>
</reference>
<dbReference type="AlphaFoldDB" id="A0A6A6PE96"/>
<organism evidence="1 2">
    <name type="scientific">Lineolata rhizophorae</name>
    <dbReference type="NCBI Taxonomy" id="578093"/>
    <lineage>
        <taxon>Eukaryota</taxon>
        <taxon>Fungi</taxon>
        <taxon>Dikarya</taxon>
        <taxon>Ascomycota</taxon>
        <taxon>Pezizomycotina</taxon>
        <taxon>Dothideomycetes</taxon>
        <taxon>Dothideomycetes incertae sedis</taxon>
        <taxon>Lineolatales</taxon>
        <taxon>Lineolataceae</taxon>
        <taxon>Lineolata</taxon>
    </lineage>
</organism>
<keyword evidence="2" id="KW-1185">Reference proteome</keyword>
<dbReference type="OrthoDB" id="1744869at2759"/>
<protein>
    <recommendedName>
        <fullName evidence="3">V-type c subunit family protein</fullName>
    </recommendedName>
</protein>